<evidence type="ECO:0000313" key="1">
    <source>
        <dbReference type="EMBL" id="KDR79658.1"/>
    </source>
</evidence>
<gene>
    <name evidence="1" type="ORF">GALMADRAFT_208946</name>
</gene>
<dbReference type="EMBL" id="KL142373">
    <property type="protein sequence ID" value="KDR79658.1"/>
    <property type="molecule type" value="Genomic_DNA"/>
</dbReference>
<dbReference type="Proteomes" id="UP000027222">
    <property type="component" value="Unassembled WGS sequence"/>
</dbReference>
<sequence length="161" mass="17834">MFPREKRKLRPNARKFWTNLRRKCDPCDDDEDSAPPIGTCANNILNEVYEHRLNDGSIAGLCEVVVISKVLMNGVAGSVGGCGLNRKLGSDEDHIELEYRWLWTSAVAMASLAGTGGGNANLVYNSTLEYWKESFVGGRLKDVRGDLRNAVQANEAMKKMK</sequence>
<dbReference type="HOGENOM" id="CLU_1643830_0_0_1"/>
<name>A0A067TL07_GALM3</name>
<dbReference type="AlphaFoldDB" id="A0A067TL07"/>
<protein>
    <submittedName>
        <fullName evidence="1">Uncharacterized protein</fullName>
    </submittedName>
</protein>
<organism evidence="1 2">
    <name type="scientific">Galerina marginata (strain CBS 339.88)</name>
    <dbReference type="NCBI Taxonomy" id="685588"/>
    <lineage>
        <taxon>Eukaryota</taxon>
        <taxon>Fungi</taxon>
        <taxon>Dikarya</taxon>
        <taxon>Basidiomycota</taxon>
        <taxon>Agaricomycotina</taxon>
        <taxon>Agaricomycetes</taxon>
        <taxon>Agaricomycetidae</taxon>
        <taxon>Agaricales</taxon>
        <taxon>Agaricineae</taxon>
        <taxon>Strophariaceae</taxon>
        <taxon>Galerina</taxon>
    </lineage>
</organism>
<proteinExistence type="predicted"/>
<reference evidence="2" key="1">
    <citation type="journal article" date="2014" name="Proc. Natl. Acad. Sci. U.S.A.">
        <title>Extensive sampling of basidiomycete genomes demonstrates inadequacy of the white-rot/brown-rot paradigm for wood decay fungi.</title>
        <authorList>
            <person name="Riley R."/>
            <person name="Salamov A.A."/>
            <person name="Brown D.W."/>
            <person name="Nagy L.G."/>
            <person name="Floudas D."/>
            <person name="Held B.W."/>
            <person name="Levasseur A."/>
            <person name="Lombard V."/>
            <person name="Morin E."/>
            <person name="Otillar R."/>
            <person name="Lindquist E.A."/>
            <person name="Sun H."/>
            <person name="LaButti K.M."/>
            <person name="Schmutz J."/>
            <person name="Jabbour D."/>
            <person name="Luo H."/>
            <person name="Baker S.E."/>
            <person name="Pisabarro A.G."/>
            <person name="Walton J.D."/>
            <person name="Blanchette R.A."/>
            <person name="Henrissat B."/>
            <person name="Martin F."/>
            <person name="Cullen D."/>
            <person name="Hibbett D.S."/>
            <person name="Grigoriev I.V."/>
        </authorList>
    </citation>
    <scope>NUCLEOTIDE SEQUENCE [LARGE SCALE GENOMIC DNA]</scope>
    <source>
        <strain evidence="2">CBS 339.88</strain>
    </source>
</reference>
<keyword evidence="2" id="KW-1185">Reference proteome</keyword>
<accession>A0A067TL07</accession>
<evidence type="ECO:0000313" key="2">
    <source>
        <dbReference type="Proteomes" id="UP000027222"/>
    </source>
</evidence>